<keyword evidence="2 6" id="KW-0699">rRNA-binding</keyword>
<dbReference type="InterPro" id="IPR001787">
    <property type="entry name" value="Ribosomal_bL21"/>
</dbReference>
<evidence type="ECO:0000313" key="9">
    <source>
        <dbReference type="Proteomes" id="UP001354989"/>
    </source>
</evidence>
<dbReference type="PANTHER" id="PTHR21349:SF0">
    <property type="entry name" value="LARGE RIBOSOMAL SUBUNIT PROTEIN BL21M"/>
    <property type="match status" value="1"/>
</dbReference>
<dbReference type="Proteomes" id="UP001354989">
    <property type="component" value="Chromosome"/>
</dbReference>
<dbReference type="Pfam" id="PF00829">
    <property type="entry name" value="Ribosomal_L21p"/>
    <property type="match status" value="1"/>
</dbReference>
<dbReference type="NCBIfam" id="TIGR00061">
    <property type="entry name" value="L21"/>
    <property type="match status" value="1"/>
</dbReference>
<evidence type="ECO:0000256" key="4">
    <source>
        <dbReference type="ARBA" id="ARBA00022980"/>
    </source>
</evidence>
<dbReference type="EMBL" id="AP025292">
    <property type="protein sequence ID" value="BDC98479.1"/>
    <property type="molecule type" value="Genomic_DNA"/>
</dbReference>
<evidence type="ECO:0000256" key="3">
    <source>
        <dbReference type="ARBA" id="ARBA00022884"/>
    </source>
</evidence>
<dbReference type="InterPro" id="IPR028909">
    <property type="entry name" value="bL21-like"/>
</dbReference>
<evidence type="ECO:0000256" key="5">
    <source>
        <dbReference type="ARBA" id="ARBA00023274"/>
    </source>
</evidence>
<name>A0ABN6L5Q5_9BACT</name>
<comment type="similarity">
    <text evidence="1 6 7">Belongs to the bacterial ribosomal protein bL21 family.</text>
</comment>
<evidence type="ECO:0000256" key="1">
    <source>
        <dbReference type="ARBA" id="ARBA00008563"/>
    </source>
</evidence>
<proteinExistence type="inferred from homology"/>
<protein>
    <recommendedName>
        <fullName evidence="6">Large ribosomal subunit protein bL21</fullName>
    </recommendedName>
</protein>
<dbReference type="SUPFAM" id="SSF141091">
    <property type="entry name" value="L21p-like"/>
    <property type="match status" value="1"/>
</dbReference>
<gene>
    <name evidence="6" type="primary">rplU</name>
    <name evidence="8" type="ORF">PEPS_07600</name>
</gene>
<dbReference type="PANTHER" id="PTHR21349">
    <property type="entry name" value="50S RIBOSOMAL PROTEIN L21"/>
    <property type="match status" value="1"/>
</dbReference>
<keyword evidence="3 6" id="KW-0694">RNA-binding</keyword>
<sequence length="103" mass="11320">MYAIVEIAGKQFKVTQDQYIYAPKMEGEAGASVEFGKVLLVDADGQVEVGAPVVEGAKVSAEIVEHVKGDKVIVFKKKRRKGYKVKNGHRQQFTKVVIKGISK</sequence>
<evidence type="ECO:0000313" key="8">
    <source>
        <dbReference type="EMBL" id="BDC98479.1"/>
    </source>
</evidence>
<dbReference type="RefSeq" id="WP_332922105.1">
    <property type="nucleotide sequence ID" value="NZ_AP025292.1"/>
</dbReference>
<reference evidence="8 9" key="1">
    <citation type="submission" date="2021-12" db="EMBL/GenBank/DDBJ databases">
        <title>Genome sequencing of bacteria with rrn-lacking chromosome and rrn-plasmid.</title>
        <authorList>
            <person name="Anda M."/>
            <person name="Iwasaki W."/>
        </authorList>
    </citation>
    <scope>NUCLEOTIDE SEQUENCE [LARGE SCALE GENOMIC DNA]</scope>
    <source>
        <strain evidence="8 9">NBRC 101262</strain>
    </source>
</reference>
<keyword evidence="5 6" id="KW-0687">Ribonucleoprotein</keyword>
<accession>A0ABN6L5Q5</accession>
<evidence type="ECO:0000256" key="6">
    <source>
        <dbReference type="HAMAP-Rule" id="MF_01363"/>
    </source>
</evidence>
<dbReference type="HAMAP" id="MF_01363">
    <property type="entry name" value="Ribosomal_bL21"/>
    <property type="match status" value="1"/>
</dbReference>
<dbReference type="InterPro" id="IPR018258">
    <property type="entry name" value="Ribosomal_bL21_CS"/>
</dbReference>
<evidence type="ECO:0000256" key="2">
    <source>
        <dbReference type="ARBA" id="ARBA00022730"/>
    </source>
</evidence>
<dbReference type="PROSITE" id="PS01169">
    <property type="entry name" value="RIBOSOMAL_L21"/>
    <property type="match status" value="1"/>
</dbReference>
<keyword evidence="4 6" id="KW-0689">Ribosomal protein</keyword>
<comment type="function">
    <text evidence="6 7">This protein binds to 23S rRNA in the presence of protein L20.</text>
</comment>
<comment type="subunit">
    <text evidence="6">Part of the 50S ribosomal subunit. Contacts protein L20.</text>
</comment>
<dbReference type="InterPro" id="IPR036164">
    <property type="entry name" value="bL21-like_sf"/>
</dbReference>
<evidence type="ECO:0000256" key="7">
    <source>
        <dbReference type="RuleBase" id="RU000562"/>
    </source>
</evidence>
<keyword evidence="9" id="KW-1185">Reference proteome</keyword>
<organism evidence="8 9">
    <name type="scientific">Persicobacter psychrovividus</name>
    <dbReference type="NCBI Taxonomy" id="387638"/>
    <lineage>
        <taxon>Bacteria</taxon>
        <taxon>Pseudomonadati</taxon>
        <taxon>Bacteroidota</taxon>
        <taxon>Cytophagia</taxon>
        <taxon>Cytophagales</taxon>
        <taxon>Persicobacteraceae</taxon>
        <taxon>Persicobacter</taxon>
    </lineage>
</organism>